<evidence type="ECO:0000313" key="5">
    <source>
        <dbReference type="EMBL" id="PSB58443.1"/>
    </source>
</evidence>
<evidence type="ECO:0000259" key="4">
    <source>
        <dbReference type="Pfam" id="PF07176"/>
    </source>
</evidence>
<dbReference type="GO" id="GO:0016042">
    <property type="term" value="P:lipid catabolic process"/>
    <property type="evidence" value="ECO:0007669"/>
    <property type="project" value="UniProtKB-KW"/>
</dbReference>
<dbReference type="AlphaFoldDB" id="A0A2T1GL05"/>
<dbReference type="PANTHER" id="PTHR10272:SF13">
    <property type="entry name" value="POLY(ETHYLENE TEREPHTHALATE) HYDROLASE"/>
    <property type="match status" value="1"/>
</dbReference>
<reference evidence="5 6" key="1">
    <citation type="submission" date="2018-03" db="EMBL/GenBank/DDBJ databases">
        <title>The ancient ancestry and fast evolution of plastids.</title>
        <authorList>
            <person name="Moore K.R."/>
            <person name="Magnabosco C."/>
            <person name="Momper L."/>
            <person name="Gold D.A."/>
            <person name="Bosak T."/>
            <person name="Fournier G.P."/>
        </authorList>
    </citation>
    <scope>NUCLEOTIDE SEQUENCE [LARGE SCALE GENOMIC DNA]</scope>
    <source>
        <strain evidence="5 6">CCALA 037</strain>
    </source>
</reference>
<keyword evidence="3" id="KW-0443">Lipid metabolism</keyword>
<keyword evidence="2" id="KW-0442">Lipid degradation</keyword>
<dbReference type="InterPro" id="IPR029058">
    <property type="entry name" value="AB_hydrolase_fold"/>
</dbReference>
<evidence type="ECO:0000256" key="2">
    <source>
        <dbReference type="ARBA" id="ARBA00022963"/>
    </source>
</evidence>
<dbReference type="OrthoDB" id="422423at2"/>
<comment type="caution">
    <text evidence="5">The sequence shown here is derived from an EMBL/GenBank/DDBJ whole genome shotgun (WGS) entry which is preliminary data.</text>
</comment>
<evidence type="ECO:0000256" key="3">
    <source>
        <dbReference type="ARBA" id="ARBA00023098"/>
    </source>
</evidence>
<dbReference type="InterPro" id="IPR010802">
    <property type="entry name" value="DUF1400"/>
</dbReference>
<accession>A0A2T1GL05</accession>
<dbReference type="PANTHER" id="PTHR10272">
    <property type="entry name" value="PLATELET-ACTIVATING FACTOR ACETYLHYDROLASE"/>
    <property type="match status" value="1"/>
</dbReference>
<organism evidence="5 6">
    <name type="scientific">Chamaesiphon polymorphus CCALA 037</name>
    <dbReference type="NCBI Taxonomy" id="2107692"/>
    <lineage>
        <taxon>Bacteria</taxon>
        <taxon>Bacillati</taxon>
        <taxon>Cyanobacteriota</taxon>
        <taxon>Cyanophyceae</taxon>
        <taxon>Gomontiellales</taxon>
        <taxon>Chamaesiphonaceae</taxon>
        <taxon>Chamaesiphon</taxon>
    </lineage>
</organism>
<gene>
    <name evidence="5" type="ORF">C7B77_04755</name>
</gene>
<dbReference type="Pfam" id="PF03403">
    <property type="entry name" value="PAF-AH_p_II"/>
    <property type="match status" value="1"/>
</dbReference>
<proteinExistence type="predicted"/>
<dbReference type="GO" id="GO:0003847">
    <property type="term" value="F:1-alkyl-2-acetylglycerophosphocholine esterase activity"/>
    <property type="evidence" value="ECO:0007669"/>
    <property type="project" value="TreeGrafter"/>
</dbReference>
<dbReference type="Proteomes" id="UP000238937">
    <property type="component" value="Unassembled WGS sequence"/>
</dbReference>
<dbReference type="SUPFAM" id="SSF53474">
    <property type="entry name" value="alpha/beta-Hydrolases"/>
    <property type="match status" value="1"/>
</dbReference>
<dbReference type="RefSeq" id="WP_106300828.1">
    <property type="nucleotide sequence ID" value="NZ_PVWO01000035.1"/>
</dbReference>
<evidence type="ECO:0000313" key="6">
    <source>
        <dbReference type="Proteomes" id="UP000238937"/>
    </source>
</evidence>
<dbReference type="Gene3D" id="3.40.50.1820">
    <property type="entry name" value="alpha/beta hydrolase"/>
    <property type="match status" value="1"/>
</dbReference>
<sequence length="567" mass="63092">MFVTFPKLRWLQASIVATILTIAIPLPGRAADRITGHFPPFKDVSISVRDLDIFASEGKIPADYAALVKQASPEQLQQLRQLLQQRFEVSSVFVAQFTNLPLVEKLLERIGESIQTDSRQNGMKSLRSALIRAAEDKKQGLTLINLLKQFPGRQINLDLAEVFTIYNNLTELFKRRDRTVIMLDRLANAEAATFKIDFSKQPNLRQTGTFRWQKRQFEWLDRSRQRMVPGDLYLPQTTSTNPLPVIVISHGVAEDRTAYAYLAAHLASYGFAVVALEHVDGDAKIARKYFSGMAPPPKAAELLERPRDVSFLLDELQRRAQSDPTLRQLNVQQVGLVGHSLGGYTVLALAGAQIDFDLVKRDCNPNRSLNLSVLLQCRAKELKPQNYALKDPRIKAIFAISPLDSTIFGRRGLSQIRVPVFFLGGSDDIVTPAVPEQIDPFTWLQTPAKYLAILQRGTHFSTATISKSDSVFPVSDSLIGPDPVQAQVYTKALSTAFFQTHLANRSEFQIYLNAAYAKSLDSIAIGANNLAVQNPVSLRLNLVGASASQAISQALQQENSRDPKLLQ</sequence>
<dbReference type="Pfam" id="PF07176">
    <property type="entry name" value="DUF1400"/>
    <property type="match status" value="1"/>
</dbReference>
<keyword evidence="1 5" id="KW-0378">Hydrolase</keyword>
<evidence type="ECO:0000256" key="1">
    <source>
        <dbReference type="ARBA" id="ARBA00022801"/>
    </source>
</evidence>
<feature type="domain" description="DUF1400" evidence="4">
    <location>
        <begin position="30"/>
        <end position="158"/>
    </location>
</feature>
<keyword evidence="6" id="KW-1185">Reference proteome</keyword>
<dbReference type="EMBL" id="PVWO01000035">
    <property type="protein sequence ID" value="PSB58443.1"/>
    <property type="molecule type" value="Genomic_DNA"/>
</dbReference>
<name>A0A2T1GL05_9CYAN</name>
<protein>
    <submittedName>
        <fullName evidence="5">Dienelactone hydrolase</fullName>
    </submittedName>
</protein>